<feature type="compositionally biased region" description="Basic and acidic residues" evidence="1">
    <location>
        <begin position="1"/>
        <end position="18"/>
    </location>
</feature>
<dbReference type="OrthoDB" id="14045at2759"/>
<dbReference type="PANTHER" id="PTHR12589">
    <property type="entry name" value="PYRUVOYL TETRAHYDROBIOPTERIN SYNTHASE"/>
    <property type="match status" value="1"/>
</dbReference>
<keyword evidence="3" id="KW-1185">Reference proteome</keyword>
<evidence type="ECO:0000256" key="1">
    <source>
        <dbReference type="SAM" id="MobiDB-lite"/>
    </source>
</evidence>
<evidence type="ECO:0000313" key="3">
    <source>
        <dbReference type="Proteomes" id="UP001165083"/>
    </source>
</evidence>
<evidence type="ECO:0000313" key="2">
    <source>
        <dbReference type="EMBL" id="GMF19650.1"/>
    </source>
</evidence>
<reference evidence="2" key="1">
    <citation type="submission" date="2023-04" db="EMBL/GenBank/DDBJ databases">
        <title>Phytophthora lilii NBRC 32176.</title>
        <authorList>
            <person name="Ichikawa N."/>
            <person name="Sato H."/>
            <person name="Tonouchi N."/>
        </authorList>
    </citation>
    <scope>NUCLEOTIDE SEQUENCE</scope>
    <source>
        <strain evidence="2">NBRC 32176</strain>
    </source>
</reference>
<dbReference type="EMBL" id="BSXW01000352">
    <property type="protein sequence ID" value="GMF19650.1"/>
    <property type="molecule type" value="Genomic_DNA"/>
</dbReference>
<comment type="caution">
    <text evidence="2">The sequence shown here is derived from an EMBL/GenBank/DDBJ whole genome shotgun (WGS) entry which is preliminary data.</text>
</comment>
<dbReference type="InterPro" id="IPR007115">
    <property type="entry name" value="6-PTP_synth/QueD"/>
</dbReference>
<name>A0A9W6TU28_9STRA</name>
<gene>
    <name evidence="2" type="ORF">Plil01_000753600</name>
</gene>
<sequence length="238" mass="26212">MLSVDDERKRIAEQEAQDHTSAPETSSFKRRKRNAAANMGKELTAEQKAIVKMYVERGVAEGVVKCCYCDKEITSRNVDRWASHLRGCVKTPDDIKAQIQPSRGVAASPASGRSAVKTDVAPAIAAPEAPVAVPAPVTHVPTVNPMGNGYNEVFKVHVSKDYMKFNAAHFIAYKVRNLMEALGSCVALKACVYYRDSGRNCMDTTTVWLSRSPDRSAPMATWLTLARSRRFRGSFARS</sequence>
<dbReference type="PANTHER" id="PTHR12589:SF7">
    <property type="entry name" value="6-PYRUVOYL TETRAHYDROBIOPTERIN SYNTHASE"/>
    <property type="match status" value="1"/>
</dbReference>
<accession>A0A9W6TU28</accession>
<proteinExistence type="predicted"/>
<dbReference type="Proteomes" id="UP001165083">
    <property type="component" value="Unassembled WGS sequence"/>
</dbReference>
<dbReference type="AlphaFoldDB" id="A0A9W6TU28"/>
<protein>
    <submittedName>
        <fullName evidence="2">Unnamed protein product</fullName>
    </submittedName>
</protein>
<organism evidence="2 3">
    <name type="scientific">Phytophthora lilii</name>
    <dbReference type="NCBI Taxonomy" id="2077276"/>
    <lineage>
        <taxon>Eukaryota</taxon>
        <taxon>Sar</taxon>
        <taxon>Stramenopiles</taxon>
        <taxon>Oomycota</taxon>
        <taxon>Peronosporomycetes</taxon>
        <taxon>Peronosporales</taxon>
        <taxon>Peronosporaceae</taxon>
        <taxon>Phytophthora</taxon>
    </lineage>
</organism>
<feature type="region of interest" description="Disordered" evidence="1">
    <location>
        <begin position="1"/>
        <end position="35"/>
    </location>
</feature>